<dbReference type="EMBL" id="PFSJ01000015">
    <property type="protein sequence ID" value="PJC23739.1"/>
    <property type="molecule type" value="Genomic_DNA"/>
</dbReference>
<proteinExistence type="predicted"/>
<feature type="transmembrane region" description="Helical" evidence="1">
    <location>
        <begin position="278"/>
        <end position="307"/>
    </location>
</feature>
<evidence type="ECO:0000313" key="3">
    <source>
        <dbReference type="Proteomes" id="UP000229756"/>
    </source>
</evidence>
<name>A0A2M8ELY0_UNCKA</name>
<organism evidence="2 3">
    <name type="scientific">candidate division WWE3 bacterium CG_4_9_14_0_2_um_filter_35_11</name>
    <dbReference type="NCBI Taxonomy" id="1975077"/>
    <lineage>
        <taxon>Bacteria</taxon>
        <taxon>Katanobacteria</taxon>
    </lineage>
</organism>
<keyword evidence="1" id="KW-0472">Membrane</keyword>
<feature type="transmembrane region" description="Helical" evidence="1">
    <location>
        <begin position="121"/>
        <end position="140"/>
    </location>
</feature>
<keyword evidence="1" id="KW-1133">Transmembrane helix</keyword>
<feature type="transmembrane region" description="Helical" evidence="1">
    <location>
        <begin position="319"/>
        <end position="338"/>
    </location>
</feature>
<keyword evidence="1" id="KW-0812">Transmembrane</keyword>
<feature type="transmembrane region" description="Helical" evidence="1">
    <location>
        <begin position="91"/>
        <end position="109"/>
    </location>
</feature>
<reference evidence="3" key="1">
    <citation type="submission" date="2017-09" db="EMBL/GenBank/DDBJ databases">
        <title>Depth-based differentiation of microbial function through sediment-hosted aquifers and enrichment of novel symbionts in the deep terrestrial subsurface.</title>
        <authorList>
            <person name="Probst A.J."/>
            <person name="Ladd B."/>
            <person name="Jarett J.K."/>
            <person name="Geller-Mcgrath D.E."/>
            <person name="Sieber C.M.K."/>
            <person name="Emerson J.B."/>
            <person name="Anantharaman K."/>
            <person name="Thomas B.C."/>
            <person name="Malmstrom R."/>
            <person name="Stieglmeier M."/>
            <person name="Klingl A."/>
            <person name="Woyke T."/>
            <person name="Ryan C.M."/>
            <person name="Banfield J.F."/>
        </authorList>
    </citation>
    <scope>NUCLEOTIDE SEQUENCE [LARGE SCALE GENOMIC DNA]</scope>
</reference>
<feature type="transmembrane region" description="Helical" evidence="1">
    <location>
        <begin position="205"/>
        <end position="225"/>
    </location>
</feature>
<dbReference type="Proteomes" id="UP000229756">
    <property type="component" value="Unassembled WGS sequence"/>
</dbReference>
<evidence type="ECO:0008006" key="4">
    <source>
        <dbReference type="Google" id="ProtNLM"/>
    </source>
</evidence>
<evidence type="ECO:0000313" key="2">
    <source>
        <dbReference type="EMBL" id="PJC23739.1"/>
    </source>
</evidence>
<feature type="transmembrane region" description="Helical" evidence="1">
    <location>
        <begin position="152"/>
        <end position="173"/>
    </location>
</feature>
<protein>
    <recommendedName>
        <fullName evidence="4">Glycosyltransferase RgtA/B/C/D-like domain-containing protein</fullName>
    </recommendedName>
</protein>
<gene>
    <name evidence="2" type="ORF">CO058_01950</name>
</gene>
<comment type="caution">
    <text evidence="2">The sequence shown here is derived from an EMBL/GenBank/DDBJ whole genome shotgun (WGS) entry which is preliminary data.</text>
</comment>
<accession>A0A2M8ELY0</accession>
<dbReference type="AlphaFoldDB" id="A0A2M8ELY0"/>
<feature type="transmembrane region" description="Helical" evidence="1">
    <location>
        <begin position="237"/>
        <end position="258"/>
    </location>
</feature>
<feature type="transmembrane region" description="Helical" evidence="1">
    <location>
        <begin position="6"/>
        <end position="25"/>
    </location>
</feature>
<evidence type="ECO:0000256" key="1">
    <source>
        <dbReference type="SAM" id="Phobius"/>
    </source>
</evidence>
<sequence length="339" mass="38717">MRFSFTTITIFSFLVFVASFLSVYLTKLNNLTLQSEYFLAIATVPFSIVKEGNLDLNEYYGTLSSAYPQPDDATQTPYYLKQVGEKYYSSYPMFAGFLATPFYIIPSLLNLDISIETIRVMSRLSASAMTALSVGFFFLLLQKRLKSNKQILLLTIIYAFATNTFSTSSQGLWQQTSSQLLFTAGILLLDYKKYGLAGLVFGFSYMARPTNVISIAVFGLYILWLHRKKFNELLMNGFRYGFMAIIPFIFDATLNRYLFGSLLNIEYGDRFGDFYEKLIVGTTGLWISPSKGVLIVSPILIFIFYGIYKYVKNWKENPFEIAIISIIIFHTLVLGKWYA</sequence>